<dbReference type="InterPro" id="IPR037524">
    <property type="entry name" value="PA14/GLEYA"/>
</dbReference>
<dbReference type="SUPFAM" id="SSF56988">
    <property type="entry name" value="Anthrax protective antigen"/>
    <property type="match status" value="1"/>
</dbReference>
<organism evidence="2 3">
    <name type="scientific">Rhodocytophaga rosea</name>
    <dbReference type="NCBI Taxonomy" id="2704465"/>
    <lineage>
        <taxon>Bacteria</taxon>
        <taxon>Pseudomonadati</taxon>
        <taxon>Bacteroidota</taxon>
        <taxon>Cytophagia</taxon>
        <taxon>Cytophagales</taxon>
        <taxon>Rhodocytophagaceae</taxon>
        <taxon>Rhodocytophaga</taxon>
    </lineage>
</organism>
<evidence type="ECO:0000313" key="3">
    <source>
        <dbReference type="Proteomes" id="UP000480178"/>
    </source>
</evidence>
<protein>
    <submittedName>
        <fullName evidence="2">T9SS type A sorting domain-containing protein</fullName>
    </submittedName>
</protein>
<gene>
    <name evidence="2" type="ORF">GXP67_27070</name>
</gene>
<dbReference type="SMART" id="SM00758">
    <property type="entry name" value="PA14"/>
    <property type="match status" value="1"/>
</dbReference>
<dbReference type="PROSITE" id="PS51820">
    <property type="entry name" value="PA14"/>
    <property type="match status" value="1"/>
</dbReference>
<dbReference type="KEGG" id="rhoz:GXP67_27070"/>
<accession>A0A6C0GQB0</accession>
<dbReference type="Pfam" id="PF07691">
    <property type="entry name" value="PA14"/>
    <property type="match status" value="1"/>
</dbReference>
<dbReference type="InterPro" id="IPR026444">
    <property type="entry name" value="Secre_tail"/>
</dbReference>
<dbReference type="AlphaFoldDB" id="A0A6C0GQB0"/>
<proteinExistence type="predicted"/>
<sequence>MVKVTASGVKQWDKRFGGSLADELSSIIKTQDGNYMMGGTTRSTLSGDVSQARAYEEDEFLGYGDYWIVKISSTGVKLWDKRFGGEAGDLLKTVIPTTDGGYLLGGSSKSKGSWTDNTGLNYCYWIIKVNSTGTLQWDKAYKSVGDGRYYTGETFSYLSNLVQTPDGGYLIGGSSQSDKSTDKSEGSRGILSPIYDYVSWDYRTDYSFDYWVIKVNATGERQWDKTFGGFGEDNLATALYNPDGSVLLAGNTTSALDGDKTELSRGKADFWVLKTKLSTQPPVTCTASGAILREVWNNITGSAVSSIPVSTAPSTTSQLTSFEAPSNAGTNYGQRIRGYICVPLTGNYTFYIAGDNNCELWLSTTDQPVNKVRIAHISGGSAYAGIRQWTKYTTQKSVSISLQAGKRYYIEALHKENSGGDNLAVGWQLPTATTIDLIPVSRLSPFVVPNARMSAEDTEENIISLQLYPNPSQGERIGLALENVISETEVVITLYNAVGQVITKTVYKADNNGFFTKELVFANKLAPGVYTVVLQAGNQQVSKKLIIAR</sequence>
<reference evidence="2 3" key="1">
    <citation type="submission" date="2020-01" db="EMBL/GenBank/DDBJ databases">
        <authorList>
            <person name="Kim M.K."/>
        </authorList>
    </citation>
    <scope>NUCLEOTIDE SEQUENCE [LARGE SCALE GENOMIC DNA]</scope>
    <source>
        <strain evidence="2 3">172606-1</strain>
    </source>
</reference>
<keyword evidence="3" id="KW-1185">Reference proteome</keyword>
<dbReference type="NCBIfam" id="TIGR04183">
    <property type="entry name" value="Por_Secre_tail"/>
    <property type="match status" value="1"/>
</dbReference>
<evidence type="ECO:0000259" key="1">
    <source>
        <dbReference type="PROSITE" id="PS51820"/>
    </source>
</evidence>
<dbReference type="PANTHER" id="PTHR42754">
    <property type="entry name" value="ENDOGLUCANASE"/>
    <property type="match status" value="1"/>
</dbReference>
<dbReference type="EMBL" id="CP048222">
    <property type="protein sequence ID" value="QHT70044.1"/>
    <property type="molecule type" value="Genomic_DNA"/>
</dbReference>
<name>A0A6C0GQB0_9BACT</name>
<dbReference type="Proteomes" id="UP000480178">
    <property type="component" value="Chromosome"/>
</dbReference>
<dbReference type="RefSeq" id="WP_162446027.1">
    <property type="nucleotide sequence ID" value="NZ_CP048222.1"/>
</dbReference>
<dbReference type="Pfam" id="PF18962">
    <property type="entry name" value="Por_Secre_tail"/>
    <property type="match status" value="1"/>
</dbReference>
<feature type="domain" description="PA14" evidence="1">
    <location>
        <begin position="286"/>
        <end position="442"/>
    </location>
</feature>
<dbReference type="InterPro" id="IPR011658">
    <property type="entry name" value="PA14_dom"/>
</dbReference>
<dbReference type="PANTHER" id="PTHR42754:SF1">
    <property type="entry name" value="LIPOPROTEIN"/>
    <property type="match status" value="1"/>
</dbReference>
<evidence type="ECO:0000313" key="2">
    <source>
        <dbReference type="EMBL" id="QHT70044.1"/>
    </source>
</evidence>
<dbReference type="Gene3D" id="2.60.120.1560">
    <property type="match status" value="1"/>
</dbReference>